<dbReference type="EMBL" id="JASSZA010000001">
    <property type="protein sequence ID" value="KAK2121784.1"/>
    <property type="molecule type" value="Genomic_DNA"/>
</dbReference>
<feature type="compositionally biased region" description="Low complexity" evidence="1">
    <location>
        <begin position="56"/>
        <end position="69"/>
    </location>
</feature>
<comment type="caution">
    <text evidence="2">The sequence shown here is derived from an EMBL/GenBank/DDBJ whole genome shotgun (WGS) entry which is preliminary data.</text>
</comment>
<accession>A0ABQ9WJE6</accession>
<protein>
    <submittedName>
        <fullName evidence="2">Uncharacterized protein</fullName>
    </submittedName>
</protein>
<feature type="compositionally biased region" description="Low complexity" evidence="1">
    <location>
        <begin position="78"/>
        <end position="90"/>
    </location>
</feature>
<evidence type="ECO:0000313" key="2">
    <source>
        <dbReference type="EMBL" id="KAK2121784.1"/>
    </source>
</evidence>
<feature type="compositionally biased region" description="Polar residues" evidence="1">
    <location>
        <begin position="147"/>
        <end position="159"/>
    </location>
</feature>
<feature type="region of interest" description="Disordered" evidence="1">
    <location>
        <begin position="1"/>
        <end position="159"/>
    </location>
</feature>
<evidence type="ECO:0000313" key="3">
    <source>
        <dbReference type="Proteomes" id="UP001266305"/>
    </source>
</evidence>
<evidence type="ECO:0000256" key="1">
    <source>
        <dbReference type="SAM" id="MobiDB-lite"/>
    </source>
</evidence>
<organism evidence="2 3">
    <name type="scientific">Saguinus oedipus</name>
    <name type="common">Cotton-top tamarin</name>
    <name type="synonym">Oedipomidas oedipus</name>
    <dbReference type="NCBI Taxonomy" id="9490"/>
    <lineage>
        <taxon>Eukaryota</taxon>
        <taxon>Metazoa</taxon>
        <taxon>Chordata</taxon>
        <taxon>Craniata</taxon>
        <taxon>Vertebrata</taxon>
        <taxon>Euteleostomi</taxon>
        <taxon>Mammalia</taxon>
        <taxon>Eutheria</taxon>
        <taxon>Euarchontoglires</taxon>
        <taxon>Primates</taxon>
        <taxon>Haplorrhini</taxon>
        <taxon>Platyrrhini</taxon>
        <taxon>Cebidae</taxon>
        <taxon>Callitrichinae</taxon>
        <taxon>Saguinus</taxon>
    </lineage>
</organism>
<proteinExistence type="predicted"/>
<feature type="compositionally biased region" description="Polar residues" evidence="1">
    <location>
        <begin position="22"/>
        <end position="42"/>
    </location>
</feature>
<name>A0ABQ9WJE6_SAGOE</name>
<dbReference type="Proteomes" id="UP001266305">
    <property type="component" value="Unassembled WGS sequence"/>
</dbReference>
<feature type="compositionally biased region" description="Low complexity" evidence="1">
    <location>
        <begin position="134"/>
        <end position="146"/>
    </location>
</feature>
<gene>
    <name evidence="2" type="ORF">P7K49_003170</name>
</gene>
<keyword evidence="3" id="KW-1185">Reference proteome</keyword>
<sequence length="159" mass="17502">MSSHLHPAAHTAAENGHKYQQPRFTPRSTQQQKTDTNTNSPASPRGPHSSRERTQTPTAPLHPAAHTAAENGHKHQQPRFTPRPTQQQRTDTNTNSPASPRGPHSSRERTQTPTAPLHSTAHTAAENGHKHQQPRFTPRPTQQQRTDTNTSSPAAITGR</sequence>
<reference evidence="2 3" key="1">
    <citation type="submission" date="2023-05" db="EMBL/GenBank/DDBJ databases">
        <title>B98-5 Cell Line De Novo Hybrid Assembly: An Optical Mapping Approach.</title>
        <authorList>
            <person name="Kananen K."/>
            <person name="Auerbach J.A."/>
            <person name="Kautto E."/>
            <person name="Blachly J.S."/>
        </authorList>
    </citation>
    <scope>NUCLEOTIDE SEQUENCE [LARGE SCALE GENOMIC DNA]</scope>
    <source>
        <strain evidence="2">B95-8</strain>
        <tissue evidence="2">Cell line</tissue>
    </source>
</reference>